<dbReference type="SUPFAM" id="SSF51905">
    <property type="entry name" value="FAD/NAD(P)-binding domain"/>
    <property type="match status" value="1"/>
</dbReference>
<dbReference type="PANTHER" id="PTHR43104:SF4">
    <property type="entry name" value="L-2-HYDROXYGLUTARATE DEHYDROGENASE, MITOCHONDRIAL"/>
    <property type="match status" value="1"/>
</dbReference>
<evidence type="ECO:0000256" key="4">
    <source>
        <dbReference type="ARBA" id="ARBA00023002"/>
    </source>
</evidence>
<evidence type="ECO:0000313" key="10">
    <source>
        <dbReference type="EMBL" id="ODQ58649.1"/>
    </source>
</evidence>
<dbReference type="EC" id="1.1.99.2" evidence="7"/>
<comment type="similarity">
    <text evidence="6">Belongs to the L2HGDH family.</text>
</comment>
<evidence type="ECO:0000256" key="1">
    <source>
        <dbReference type="ARBA" id="ARBA00001974"/>
    </source>
</evidence>
<evidence type="ECO:0000313" key="11">
    <source>
        <dbReference type="Proteomes" id="UP000094112"/>
    </source>
</evidence>
<dbReference type="AlphaFoldDB" id="A0A1E3NZM3"/>
<name>A0A1E3NZM3_WICAA</name>
<comment type="catalytic activity">
    <reaction evidence="5">
        <text>(S)-2-hydroxyglutarate + A = 2-oxoglutarate + AH2</text>
        <dbReference type="Rhea" id="RHEA:21252"/>
        <dbReference type="ChEBI" id="CHEBI:13193"/>
        <dbReference type="ChEBI" id="CHEBI:16782"/>
        <dbReference type="ChEBI" id="CHEBI:16810"/>
        <dbReference type="ChEBI" id="CHEBI:17499"/>
        <dbReference type="EC" id="1.1.99.2"/>
    </reaction>
</comment>
<keyword evidence="4" id="KW-0560">Oxidoreductase</keyword>
<organism evidence="10 11">
    <name type="scientific">Wickerhamomyces anomalus (strain ATCC 58044 / CBS 1984 / NCYC 433 / NRRL Y-366-8)</name>
    <name type="common">Yeast</name>
    <name type="synonym">Hansenula anomala</name>
    <dbReference type="NCBI Taxonomy" id="683960"/>
    <lineage>
        <taxon>Eukaryota</taxon>
        <taxon>Fungi</taxon>
        <taxon>Dikarya</taxon>
        <taxon>Ascomycota</taxon>
        <taxon>Saccharomycotina</taxon>
        <taxon>Saccharomycetes</taxon>
        <taxon>Phaffomycetales</taxon>
        <taxon>Wickerhamomycetaceae</taxon>
        <taxon>Wickerhamomyces</taxon>
    </lineage>
</organism>
<dbReference type="OrthoDB" id="498204at2759"/>
<protein>
    <recommendedName>
        <fullName evidence="8">L-2-hydroxyglutarate dehydrogenase, mitochondrial</fullName>
        <ecNumber evidence="7">1.1.99.2</ecNumber>
    </recommendedName>
</protein>
<dbReference type="GO" id="GO:0047545">
    <property type="term" value="F:(S)-2-hydroxyglutarate dehydrogenase activity"/>
    <property type="evidence" value="ECO:0007669"/>
    <property type="project" value="UniProtKB-EC"/>
</dbReference>
<feature type="domain" description="FAD dependent oxidoreductase" evidence="9">
    <location>
        <begin position="24"/>
        <end position="385"/>
    </location>
</feature>
<evidence type="ECO:0000256" key="6">
    <source>
        <dbReference type="ARBA" id="ARBA00037941"/>
    </source>
</evidence>
<evidence type="ECO:0000256" key="8">
    <source>
        <dbReference type="ARBA" id="ARBA00041137"/>
    </source>
</evidence>
<keyword evidence="3" id="KW-0274">FAD</keyword>
<evidence type="ECO:0000256" key="7">
    <source>
        <dbReference type="ARBA" id="ARBA00038878"/>
    </source>
</evidence>
<dbReference type="Gene3D" id="3.30.9.10">
    <property type="entry name" value="D-Amino Acid Oxidase, subunit A, domain 2"/>
    <property type="match status" value="1"/>
</dbReference>
<evidence type="ECO:0000256" key="3">
    <source>
        <dbReference type="ARBA" id="ARBA00022827"/>
    </source>
</evidence>
<dbReference type="InterPro" id="IPR006076">
    <property type="entry name" value="FAD-dep_OxRdtase"/>
</dbReference>
<reference evidence="10 11" key="1">
    <citation type="journal article" date="2016" name="Proc. Natl. Acad. Sci. U.S.A.">
        <title>Comparative genomics of biotechnologically important yeasts.</title>
        <authorList>
            <person name="Riley R."/>
            <person name="Haridas S."/>
            <person name="Wolfe K.H."/>
            <person name="Lopes M.R."/>
            <person name="Hittinger C.T."/>
            <person name="Goeker M."/>
            <person name="Salamov A.A."/>
            <person name="Wisecaver J.H."/>
            <person name="Long T.M."/>
            <person name="Calvey C.H."/>
            <person name="Aerts A.L."/>
            <person name="Barry K.W."/>
            <person name="Choi C."/>
            <person name="Clum A."/>
            <person name="Coughlan A.Y."/>
            <person name="Deshpande S."/>
            <person name="Douglass A.P."/>
            <person name="Hanson S.J."/>
            <person name="Klenk H.-P."/>
            <person name="LaButti K.M."/>
            <person name="Lapidus A."/>
            <person name="Lindquist E.A."/>
            <person name="Lipzen A.M."/>
            <person name="Meier-Kolthoff J.P."/>
            <person name="Ohm R.A."/>
            <person name="Otillar R.P."/>
            <person name="Pangilinan J.L."/>
            <person name="Peng Y."/>
            <person name="Rokas A."/>
            <person name="Rosa C.A."/>
            <person name="Scheuner C."/>
            <person name="Sibirny A.A."/>
            <person name="Slot J.C."/>
            <person name="Stielow J.B."/>
            <person name="Sun H."/>
            <person name="Kurtzman C.P."/>
            <person name="Blackwell M."/>
            <person name="Grigoriev I.V."/>
            <person name="Jeffries T.W."/>
        </authorList>
    </citation>
    <scope>NUCLEOTIDE SEQUENCE [LARGE SCALE GENOMIC DNA]</scope>
    <source>
        <strain evidence="11">ATCC 58044 / CBS 1984 / NCYC 433 / NRRL Y-366-8</strain>
    </source>
</reference>
<gene>
    <name evidence="10" type="ORF">WICANDRAFT_79196</name>
</gene>
<dbReference type="Pfam" id="PF01266">
    <property type="entry name" value="DAO"/>
    <property type="match status" value="1"/>
</dbReference>
<evidence type="ECO:0000259" key="9">
    <source>
        <dbReference type="Pfam" id="PF01266"/>
    </source>
</evidence>
<keyword evidence="11" id="KW-1185">Reference proteome</keyword>
<dbReference type="Proteomes" id="UP000094112">
    <property type="component" value="Unassembled WGS sequence"/>
</dbReference>
<evidence type="ECO:0000256" key="5">
    <source>
        <dbReference type="ARBA" id="ARBA00036066"/>
    </source>
</evidence>
<dbReference type="STRING" id="683960.A0A1E3NZM3"/>
<keyword evidence="2" id="KW-0285">Flavoprotein</keyword>
<dbReference type="PANTHER" id="PTHR43104">
    <property type="entry name" value="L-2-HYDROXYGLUTARATE DEHYDROGENASE, MITOCHONDRIAL"/>
    <property type="match status" value="1"/>
</dbReference>
<dbReference type="InterPro" id="IPR036188">
    <property type="entry name" value="FAD/NAD-bd_sf"/>
</dbReference>
<accession>A0A1E3NZM3</accession>
<proteinExistence type="inferred from homology"/>
<sequence length="389" mass="43003">MLRFGSGIRKFSSSSIARADYSHAIIGGGVVGLAIAAELSKKPGNKVVIIEKNTKVGQETSSRNSEVIHAGLYYPKDSLKTKLCIEGKELLYRDAFRAGVEMQKCGKWIVAQNDTEDAFIEHLYWKSQDLGVKTELIPTYKGQYIEAAVHAERGILSSPTTGIISAHSLMDYLYTVFQENDGELAVGSEVIGIEKNNDGYKVHAKSTLEDEDVVIEVDNVVNSAGLYADKISNMLLPKDRHVKQYYAKGTYFNFNNSFPEVRRLIYPVPAKGVKGLGTHLTLGLDGQMKFGPDIEWVDSPNDYTPSVNNLDEAYKQIIRYFPHLVKEDLSPAYSGIRPKLIGPGDDSFQDFVIREEEGFPGFVNLLGIESPGLTSSMAIGKYVANIYHG</sequence>
<dbReference type="RefSeq" id="XP_019037856.1">
    <property type="nucleotide sequence ID" value="XM_019184853.1"/>
</dbReference>
<dbReference type="Gene3D" id="3.50.50.60">
    <property type="entry name" value="FAD/NAD(P)-binding domain"/>
    <property type="match status" value="1"/>
</dbReference>
<evidence type="ECO:0000256" key="2">
    <source>
        <dbReference type="ARBA" id="ARBA00022630"/>
    </source>
</evidence>
<dbReference type="EMBL" id="KV454211">
    <property type="protein sequence ID" value="ODQ58649.1"/>
    <property type="molecule type" value="Genomic_DNA"/>
</dbReference>
<comment type="cofactor">
    <cofactor evidence="1">
        <name>FAD</name>
        <dbReference type="ChEBI" id="CHEBI:57692"/>
    </cofactor>
</comment>
<dbReference type="GeneID" id="30202099"/>